<evidence type="ECO:0000313" key="2">
    <source>
        <dbReference type="EMBL" id="KAF0929350.1"/>
    </source>
</evidence>
<organism evidence="2 3">
    <name type="scientific">Oryza meyeriana var. granulata</name>
    <dbReference type="NCBI Taxonomy" id="110450"/>
    <lineage>
        <taxon>Eukaryota</taxon>
        <taxon>Viridiplantae</taxon>
        <taxon>Streptophyta</taxon>
        <taxon>Embryophyta</taxon>
        <taxon>Tracheophyta</taxon>
        <taxon>Spermatophyta</taxon>
        <taxon>Magnoliopsida</taxon>
        <taxon>Liliopsida</taxon>
        <taxon>Poales</taxon>
        <taxon>Poaceae</taxon>
        <taxon>BOP clade</taxon>
        <taxon>Oryzoideae</taxon>
        <taxon>Oryzeae</taxon>
        <taxon>Oryzinae</taxon>
        <taxon>Oryza</taxon>
        <taxon>Oryza meyeriana</taxon>
    </lineage>
</organism>
<proteinExistence type="predicted"/>
<accession>A0A6G1EXH7</accession>
<dbReference type="Proteomes" id="UP000479710">
    <property type="component" value="Unassembled WGS sequence"/>
</dbReference>
<evidence type="ECO:0000313" key="3">
    <source>
        <dbReference type="Proteomes" id="UP000479710"/>
    </source>
</evidence>
<protein>
    <submittedName>
        <fullName evidence="2">Uncharacterized protein</fullName>
    </submittedName>
</protein>
<sequence length="73" mass="8011">MINVEELANIPFRAPTPPPPGSEYRAKGKRAAIESGTLGGSSKRTQSDSTDEALQRLSDLRVQSNKSRARREE</sequence>
<reference evidence="2 3" key="1">
    <citation type="submission" date="2019-11" db="EMBL/GenBank/DDBJ databases">
        <title>Whole genome sequence of Oryza granulata.</title>
        <authorList>
            <person name="Li W."/>
        </authorList>
    </citation>
    <scope>NUCLEOTIDE SEQUENCE [LARGE SCALE GENOMIC DNA]</scope>
    <source>
        <strain evidence="3">cv. Menghai</strain>
        <tissue evidence="2">Leaf</tissue>
    </source>
</reference>
<comment type="caution">
    <text evidence="2">The sequence shown here is derived from an EMBL/GenBank/DDBJ whole genome shotgun (WGS) entry which is preliminary data.</text>
</comment>
<dbReference type="EMBL" id="SPHZ02000002">
    <property type="protein sequence ID" value="KAF0929350.1"/>
    <property type="molecule type" value="Genomic_DNA"/>
</dbReference>
<evidence type="ECO:0000256" key="1">
    <source>
        <dbReference type="SAM" id="MobiDB-lite"/>
    </source>
</evidence>
<dbReference type="OrthoDB" id="718198at2759"/>
<gene>
    <name evidence="2" type="ORF">E2562_021379</name>
</gene>
<dbReference type="AlphaFoldDB" id="A0A6G1EXH7"/>
<feature type="region of interest" description="Disordered" evidence="1">
    <location>
        <begin position="1"/>
        <end position="73"/>
    </location>
</feature>
<keyword evidence="3" id="KW-1185">Reference proteome</keyword>
<name>A0A6G1EXH7_9ORYZ</name>